<evidence type="ECO:0000256" key="1">
    <source>
        <dbReference type="SAM" id="SignalP"/>
    </source>
</evidence>
<dbReference type="OrthoDB" id="3515051at2759"/>
<reference evidence="3" key="1">
    <citation type="journal article" date="2020" name="Stud. Mycol.">
        <title>101 Dothideomycetes genomes: a test case for predicting lifestyles and emergence of pathogens.</title>
        <authorList>
            <person name="Haridas S."/>
            <person name="Albert R."/>
            <person name="Binder M."/>
            <person name="Bloem J."/>
            <person name="Labutti K."/>
            <person name="Salamov A."/>
            <person name="Andreopoulos B."/>
            <person name="Baker S."/>
            <person name="Barry K."/>
            <person name="Bills G."/>
            <person name="Bluhm B."/>
            <person name="Cannon C."/>
            <person name="Castanera R."/>
            <person name="Culley D."/>
            <person name="Daum C."/>
            <person name="Ezra D."/>
            <person name="Gonzalez J."/>
            <person name="Henrissat B."/>
            <person name="Kuo A."/>
            <person name="Liang C."/>
            <person name="Lipzen A."/>
            <person name="Lutzoni F."/>
            <person name="Magnuson J."/>
            <person name="Mondo S."/>
            <person name="Nolan M."/>
            <person name="Ohm R."/>
            <person name="Pangilinan J."/>
            <person name="Park H.-J."/>
            <person name="Ramirez L."/>
            <person name="Alfaro M."/>
            <person name="Sun H."/>
            <person name="Tritt A."/>
            <person name="Yoshinaga Y."/>
            <person name="Zwiers L.-H."/>
            <person name="Turgeon B."/>
            <person name="Goodwin S."/>
            <person name="Spatafora J."/>
            <person name="Crous P."/>
            <person name="Grigoriev I."/>
        </authorList>
    </citation>
    <scope>NUCLEOTIDE SEQUENCE</scope>
    <source>
        <strain evidence="3">CBS 690.94</strain>
    </source>
</reference>
<keyword evidence="1" id="KW-0732">Signal</keyword>
<feature type="chain" id="PRO_5040443764" description="DUF8021 domain-containing protein" evidence="1">
    <location>
        <begin position="19"/>
        <end position="268"/>
    </location>
</feature>
<feature type="signal peptide" evidence="1">
    <location>
        <begin position="1"/>
        <end position="18"/>
    </location>
</feature>
<gene>
    <name evidence="3" type="ORF">P171DRAFT_350348</name>
</gene>
<organism evidence="3 4">
    <name type="scientific">Karstenula rhodostoma CBS 690.94</name>
    <dbReference type="NCBI Taxonomy" id="1392251"/>
    <lineage>
        <taxon>Eukaryota</taxon>
        <taxon>Fungi</taxon>
        <taxon>Dikarya</taxon>
        <taxon>Ascomycota</taxon>
        <taxon>Pezizomycotina</taxon>
        <taxon>Dothideomycetes</taxon>
        <taxon>Pleosporomycetidae</taxon>
        <taxon>Pleosporales</taxon>
        <taxon>Massarineae</taxon>
        <taxon>Didymosphaeriaceae</taxon>
        <taxon>Karstenula</taxon>
    </lineage>
</organism>
<dbReference type="Pfam" id="PF26061">
    <property type="entry name" value="DUF8021"/>
    <property type="match status" value="1"/>
</dbReference>
<dbReference type="EMBL" id="MU001494">
    <property type="protein sequence ID" value="KAF2450024.1"/>
    <property type="molecule type" value="Genomic_DNA"/>
</dbReference>
<dbReference type="Proteomes" id="UP000799764">
    <property type="component" value="Unassembled WGS sequence"/>
</dbReference>
<dbReference type="InterPro" id="IPR058334">
    <property type="entry name" value="DUF8021"/>
</dbReference>
<feature type="domain" description="DUF8021" evidence="2">
    <location>
        <begin position="150"/>
        <end position="259"/>
    </location>
</feature>
<evidence type="ECO:0000259" key="2">
    <source>
        <dbReference type="Pfam" id="PF26061"/>
    </source>
</evidence>
<keyword evidence="4" id="KW-1185">Reference proteome</keyword>
<evidence type="ECO:0000313" key="3">
    <source>
        <dbReference type="EMBL" id="KAF2450024.1"/>
    </source>
</evidence>
<evidence type="ECO:0000313" key="4">
    <source>
        <dbReference type="Proteomes" id="UP000799764"/>
    </source>
</evidence>
<protein>
    <recommendedName>
        <fullName evidence="2">DUF8021 domain-containing protein</fullName>
    </recommendedName>
</protein>
<dbReference type="AlphaFoldDB" id="A0A9P4PRL3"/>
<accession>A0A9P4PRL3</accession>
<comment type="caution">
    <text evidence="3">The sequence shown here is derived from an EMBL/GenBank/DDBJ whole genome shotgun (WGS) entry which is preliminary data.</text>
</comment>
<sequence>MVPHHPLTLLSLAATTAAACPRSTLQSATTALLTAQTAGNPSALPLTPNTTYLENDAALPLSSSVLTTPLPIDLSRSLHDTTLCATFTEIIAATAPHPYVLMTRMLFTADGASITRIENVVADKGDWLFNAQGSLSNAKKEVWDVVPEAKRDTREVIRAAGDAYLDSWANGKVSVPYGSPCARLEGGSYTTNCKMPEFPKEFKDAGGAKNRRYVIDEEVGGVDIFNDFPFLDPKKPNGTASTNFVRVEGGKIRYIHEVTICTQNNCAR</sequence>
<proteinExistence type="predicted"/>
<name>A0A9P4PRL3_9PLEO</name>